<gene>
    <name evidence="3" type="ORF">H2200_006138</name>
</gene>
<proteinExistence type="predicted"/>
<dbReference type="InterPro" id="IPR057683">
    <property type="entry name" value="DUF7923"/>
</dbReference>
<keyword evidence="1" id="KW-0175">Coiled coil</keyword>
<name>A0AA39CIU5_9EURO</name>
<reference evidence="3" key="1">
    <citation type="submission" date="2022-10" db="EMBL/GenBank/DDBJ databases">
        <title>Culturing micro-colonial fungi from biological soil crusts in the Mojave desert and describing Neophaeococcomyces mojavensis, and introducing the new genera and species Taxawa tesnikishii.</title>
        <authorList>
            <person name="Kurbessoian T."/>
            <person name="Stajich J.E."/>
        </authorList>
    </citation>
    <scope>NUCLEOTIDE SEQUENCE</scope>
    <source>
        <strain evidence="3">TK_41</strain>
    </source>
</reference>
<protein>
    <recommendedName>
        <fullName evidence="2">DUF7923 domain-containing protein</fullName>
    </recommendedName>
</protein>
<comment type="caution">
    <text evidence="3">The sequence shown here is derived from an EMBL/GenBank/DDBJ whole genome shotgun (WGS) entry which is preliminary data.</text>
</comment>
<feature type="domain" description="DUF7923" evidence="2">
    <location>
        <begin position="334"/>
        <end position="401"/>
    </location>
</feature>
<organism evidence="3 4">
    <name type="scientific">Cladophialophora chaetospira</name>
    <dbReference type="NCBI Taxonomy" id="386627"/>
    <lineage>
        <taxon>Eukaryota</taxon>
        <taxon>Fungi</taxon>
        <taxon>Dikarya</taxon>
        <taxon>Ascomycota</taxon>
        <taxon>Pezizomycotina</taxon>
        <taxon>Eurotiomycetes</taxon>
        <taxon>Chaetothyriomycetidae</taxon>
        <taxon>Chaetothyriales</taxon>
        <taxon>Herpotrichiellaceae</taxon>
        <taxon>Cladophialophora</taxon>
    </lineage>
</organism>
<feature type="domain" description="DUF7923" evidence="2">
    <location>
        <begin position="186"/>
        <end position="315"/>
    </location>
</feature>
<evidence type="ECO:0000256" key="1">
    <source>
        <dbReference type="SAM" id="Coils"/>
    </source>
</evidence>
<dbReference type="PANTHER" id="PTHR37543:SF1">
    <property type="entry name" value="CCCH ZINC FINGER DNA BINDING PROTEIN (AFU_ORTHOLOGUE AFUA_5G12760)"/>
    <property type="match status" value="1"/>
</dbReference>
<evidence type="ECO:0000313" key="4">
    <source>
        <dbReference type="Proteomes" id="UP001172673"/>
    </source>
</evidence>
<keyword evidence="4" id="KW-1185">Reference proteome</keyword>
<dbReference type="Pfam" id="PF25540">
    <property type="entry name" value="DUF7923"/>
    <property type="match status" value="2"/>
</dbReference>
<dbReference type="AlphaFoldDB" id="A0AA39CIU5"/>
<sequence length="493" mass="55247">MPLLSWLSPFTGKNELQEDALSNRSGSLQTEETLAAYVDFEALAEKVDELRYELDRARDMCEQANIQFDKYRLEIYNLKQRLDLERDACIKAHRIVFNESNHNNQLRARNRDLQTSLKRQTVHSAQLEARLATETSSLRAMTKHARTQEERLIDTQLDLEYLRCTTSDARPSPSLAAVNNDAPLPAQPFVVVLVDGDAYKWSPDIALNDRHLGIKPTSYNVDGTTAGAMAATRIRNEVTKYILNQEGTIPITSKIVTRGFCNFSMLPGSKGSTWRQNGSGGVGLAEFALQVTEKLPLFDFFDAGRGKERADDKIRGRRPPLTMQARPRTNPSTENFHLYLSTPNCHAIFLAACLDNGFARMLEQYNDHPIARQKIVLVSPGYVAIEIQRLGFTETQWPSVFAHQTPPPAVAANFEKEKTRIKLQRARVQRSASTPLMGGDNTTVLPKLLNMVPAWTPWNKAPVGIGMRIPPSRGAALESLDLAEIEETSEEVD</sequence>
<dbReference type="PANTHER" id="PTHR37543">
    <property type="entry name" value="CCCH ZINC FINGER DNA BINDING PROTEIN (AFU_ORTHOLOGUE AFUA_5G12760)"/>
    <property type="match status" value="1"/>
</dbReference>
<dbReference type="Proteomes" id="UP001172673">
    <property type="component" value="Unassembled WGS sequence"/>
</dbReference>
<evidence type="ECO:0000259" key="2">
    <source>
        <dbReference type="Pfam" id="PF25540"/>
    </source>
</evidence>
<dbReference type="EMBL" id="JAPDRK010000008">
    <property type="protein sequence ID" value="KAJ9609809.1"/>
    <property type="molecule type" value="Genomic_DNA"/>
</dbReference>
<evidence type="ECO:0000313" key="3">
    <source>
        <dbReference type="EMBL" id="KAJ9609809.1"/>
    </source>
</evidence>
<feature type="coiled-coil region" evidence="1">
    <location>
        <begin position="40"/>
        <end position="81"/>
    </location>
</feature>
<accession>A0AA39CIU5</accession>